<evidence type="ECO:0000313" key="1">
    <source>
        <dbReference type="EMBL" id="KAI5077143.1"/>
    </source>
</evidence>
<accession>A0A9D4V004</accession>
<dbReference type="EMBL" id="JABFUD020000007">
    <property type="protein sequence ID" value="KAI5077143.1"/>
    <property type="molecule type" value="Genomic_DNA"/>
</dbReference>
<dbReference type="AlphaFoldDB" id="A0A9D4V004"/>
<comment type="caution">
    <text evidence="1">The sequence shown here is derived from an EMBL/GenBank/DDBJ whole genome shotgun (WGS) entry which is preliminary data.</text>
</comment>
<proteinExistence type="predicted"/>
<protein>
    <submittedName>
        <fullName evidence="1">Uncharacterized protein</fullName>
    </submittedName>
</protein>
<dbReference type="OrthoDB" id="10421116at2759"/>
<evidence type="ECO:0000313" key="2">
    <source>
        <dbReference type="Proteomes" id="UP000886520"/>
    </source>
</evidence>
<sequence>MERRNSQGLSWQTSNMQYGDFYNSQDTQQGRRLRECEGRCEVLTKNLINCRAQLGHMRLRGACPLPTTTLHDDGLMDPPTSSYLVAHQQRLKLAKKVLSVKRSLKTYTQYEEAKPVHPHTKENQHIALDRTSPQDRSANWIDTSGIEEDTKQLEWLLNRLADKLQPLTGGELPILAKSDDIRISRSDCWDMWSSGSQHMDSEILGKEKIQYGVSKSFLLLCKFPLIARIGRSA</sequence>
<gene>
    <name evidence="1" type="ORF">GOP47_0006967</name>
</gene>
<dbReference type="Proteomes" id="UP000886520">
    <property type="component" value="Chromosome 7"/>
</dbReference>
<organism evidence="1 2">
    <name type="scientific">Adiantum capillus-veneris</name>
    <name type="common">Maidenhair fern</name>
    <dbReference type="NCBI Taxonomy" id="13818"/>
    <lineage>
        <taxon>Eukaryota</taxon>
        <taxon>Viridiplantae</taxon>
        <taxon>Streptophyta</taxon>
        <taxon>Embryophyta</taxon>
        <taxon>Tracheophyta</taxon>
        <taxon>Polypodiopsida</taxon>
        <taxon>Polypodiidae</taxon>
        <taxon>Polypodiales</taxon>
        <taxon>Pteridineae</taxon>
        <taxon>Pteridaceae</taxon>
        <taxon>Vittarioideae</taxon>
        <taxon>Adiantum</taxon>
    </lineage>
</organism>
<name>A0A9D4V004_ADICA</name>
<reference evidence="1" key="1">
    <citation type="submission" date="2021-01" db="EMBL/GenBank/DDBJ databases">
        <title>Adiantum capillus-veneris genome.</title>
        <authorList>
            <person name="Fang Y."/>
            <person name="Liao Q."/>
        </authorList>
    </citation>
    <scope>NUCLEOTIDE SEQUENCE</scope>
    <source>
        <strain evidence="1">H3</strain>
        <tissue evidence="1">Leaf</tissue>
    </source>
</reference>
<keyword evidence="2" id="KW-1185">Reference proteome</keyword>